<reference evidence="1" key="1">
    <citation type="submission" date="2023-10" db="EMBL/GenBank/DDBJ databases">
        <authorList>
            <person name="Rodriguez Cubillos JULIANA M."/>
            <person name="De Vega J."/>
        </authorList>
    </citation>
    <scope>NUCLEOTIDE SEQUENCE</scope>
</reference>
<evidence type="ECO:0000313" key="1">
    <source>
        <dbReference type="EMBL" id="CAJ2634078.1"/>
    </source>
</evidence>
<protein>
    <submittedName>
        <fullName evidence="1">Uncharacterized protein</fullName>
    </submittedName>
</protein>
<organism evidence="1 2">
    <name type="scientific">Trifolium pratense</name>
    <name type="common">Red clover</name>
    <dbReference type="NCBI Taxonomy" id="57577"/>
    <lineage>
        <taxon>Eukaryota</taxon>
        <taxon>Viridiplantae</taxon>
        <taxon>Streptophyta</taxon>
        <taxon>Embryophyta</taxon>
        <taxon>Tracheophyta</taxon>
        <taxon>Spermatophyta</taxon>
        <taxon>Magnoliopsida</taxon>
        <taxon>eudicotyledons</taxon>
        <taxon>Gunneridae</taxon>
        <taxon>Pentapetalae</taxon>
        <taxon>rosids</taxon>
        <taxon>fabids</taxon>
        <taxon>Fabales</taxon>
        <taxon>Fabaceae</taxon>
        <taxon>Papilionoideae</taxon>
        <taxon>50 kb inversion clade</taxon>
        <taxon>NPAAA clade</taxon>
        <taxon>Hologalegina</taxon>
        <taxon>IRL clade</taxon>
        <taxon>Trifolieae</taxon>
        <taxon>Trifolium</taxon>
    </lineage>
</organism>
<evidence type="ECO:0000313" key="2">
    <source>
        <dbReference type="Proteomes" id="UP001177021"/>
    </source>
</evidence>
<name>A0ACB0IQ79_TRIPR</name>
<accession>A0ACB0IQ79</accession>
<comment type="caution">
    <text evidence="1">The sequence shown here is derived from an EMBL/GenBank/DDBJ whole genome shotgun (WGS) entry which is preliminary data.</text>
</comment>
<dbReference type="Proteomes" id="UP001177021">
    <property type="component" value="Unassembled WGS sequence"/>
</dbReference>
<proteinExistence type="predicted"/>
<gene>
    <name evidence="1" type="ORF">MILVUS5_LOCUS5070</name>
</gene>
<keyword evidence="2" id="KW-1185">Reference proteome</keyword>
<sequence length="71" mass="7926">MYSKKAFLILGLFMVLLISFEVSARDLTGTSSKTKKDVFDEQRNEVIDVKIVCCGCDVVPPGGHRWCHSCC</sequence>
<dbReference type="EMBL" id="CASHSV030000002">
    <property type="protein sequence ID" value="CAJ2634078.1"/>
    <property type="molecule type" value="Genomic_DNA"/>
</dbReference>